<organism evidence="3 4">
    <name type="scientific">Suillus discolor</name>
    <dbReference type="NCBI Taxonomy" id="1912936"/>
    <lineage>
        <taxon>Eukaryota</taxon>
        <taxon>Fungi</taxon>
        <taxon>Dikarya</taxon>
        <taxon>Basidiomycota</taxon>
        <taxon>Agaricomycotina</taxon>
        <taxon>Agaricomycetes</taxon>
        <taxon>Agaricomycetidae</taxon>
        <taxon>Boletales</taxon>
        <taxon>Suillineae</taxon>
        <taxon>Suillaceae</taxon>
        <taxon>Suillus</taxon>
    </lineage>
</organism>
<evidence type="ECO:0000256" key="2">
    <source>
        <dbReference type="SAM" id="SignalP"/>
    </source>
</evidence>
<sequence>MWAFRRLEGVLLMWLGLLECQAASHDYNTIMLLDSVTRDATKSHWTGLNPSDPKHMVVKREASASRQFIKYPWNQKMFDEAEKQWNEVGQWHCFMVNQVIFCIFNHPGSSMLANCKSHVSDHSSEKNNPYQCNYMICEGRTQAEIFQAQSKIQEFLVTTLGVFIQGEEKMLGHQDLENRLQQSSLRVSAQVDISIITDPESQKLHYFVTSIARGPGMMLYGSVNLLRPCTKGRTGSEGLGFSSCAVPLTRMTSGGSPRKSVGLPKEHGKVRKDYPDPDECEKLPEGCRKVPEELPEITMRFRPGTDMCNGYSG</sequence>
<name>A0A9P7EUU7_9AGAM</name>
<dbReference type="AlphaFoldDB" id="A0A9P7EUU7"/>
<feature type="chain" id="PRO_5040244818" evidence="2">
    <location>
        <begin position="23"/>
        <end position="313"/>
    </location>
</feature>
<evidence type="ECO:0000256" key="1">
    <source>
        <dbReference type="SAM" id="MobiDB-lite"/>
    </source>
</evidence>
<dbReference type="OrthoDB" id="2637563at2759"/>
<gene>
    <name evidence="3" type="ORF">F5147DRAFT_658155</name>
</gene>
<keyword evidence="2" id="KW-0732">Signal</keyword>
<comment type="caution">
    <text evidence="3">The sequence shown here is derived from an EMBL/GenBank/DDBJ whole genome shotgun (WGS) entry which is preliminary data.</text>
</comment>
<evidence type="ECO:0000313" key="3">
    <source>
        <dbReference type="EMBL" id="KAG2090488.1"/>
    </source>
</evidence>
<dbReference type="GeneID" id="64696651"/>
<dbReference type="Proteomes" id="UP000823399">
    <property type="component" value="Unassembled WGS sequence"/>
</dbReference>
<evidence type="ECO:0000313" key="4">
    <source>
        <dbReference type="Proteomes" id="UP000823399"/>
    </source>
</evidence>
<feature type="compositionally biased region" description="Basic and acidic residues" evidence="1">
    <location>
        <begin position="264"/>
        <end position="280"/>
    </location>
</feature>
<feature type="region of interest" description="Disordered" evidence="1">
    <location>
        <begin position="252"/>
        <end position="280"/>
    </location>
</feature>
<reference evidence="3" key="1">
    <citation type="journal article" date="2020" name="New Phytol.">
        <title>Comparative genomics reveals dynamic genome evolution in host specialist ectomycorrhizal fungi.</title>
        <authorList>
            <person name="Lofgren L.A."/>
            <person name="Nguyen N.H."/>
            <person name="Vilgalys R."/>
            <person name="Ruytinx J."/>
            <person name="Liao H.L."/>
            <person name="Branco S."/>
            <person name="Kuo A."/>
            <person name="LaButti K."/>
            <person name="Lipzen A."/>
            <person name="Andreopoulos W."/>
            <person name="Pangilinan J."/>
            <person name="Riley R."/>
            <person name="Hundley H."/>
            <person name="Na H."/>
            <person name="Barry K."/>
            <person name="Grigoriev I.V."/>
            <person name="Stajich J.E."/>
            <person name="Kennedy P.G."/>
        </authorList>
    </citation>
    <scope>NUCLEOTIDE SEQUENCE</scope>
    <source>
        <strain evidence="3">FC423</strain>
    </source>
</reference>
<keyword evidence="4" id="KW-1185">Reference proteome</keyword>
<proteinExistence type="predicted"/>
<protein>
    <submittedName>
        <fullName evidence="3">Uncharacterized protein</fullName>
    </submittedName>
</protein>
<dbReference type="EMBL" id="JABBWM010000103">
    <property type="protein sequence ID" value="KAG2090488.1"/>
    <property type="molecule type" value="Genomic_DNA"/>
</dbReference>
<feature type="signal peptide" evidence="2">
    <location>
        <begin position="1"/>
        <end position="22"/>
    </location>
</feature>
<accession>A0A9P7EUU7</accession>
<dbReference type="RefSeq" id="XP_041286231.1">
    <property type="nucleotide sequence ID" value="XM_041434392.1"/>
</dbReference>